<dbReference type="FunFam" id="2.60.40.60:FF:000015">
    <property type="entry name" value="FAT atypical cadherin 1"/>
    <property type="match status" value="1"/>
</dbReference>
<dbReference type="SUPFAM" id="SSF49313">
    <property type="entry name" value="Cadherin-like"/>
    <property type="match status" value="28"/>
</dbReference>
<feature type="region of interest" description="Disordered" evidence="16">
    <location>
        <begin position="3476"/>
        <end position="3519"/>
    </location>
</feature>
<feature type="domain" description="Cadherin" evidence="19">
    <location>
        <begin position="1829"/>
        <end position="1930"/>
    </location>
</feature>
<accession>A0A226E6K0</accession>
<feature type="domain" description="Cadherin" evidence="19">
    <location>
        <begin position="2268"/>
        <end position="2373"/>
    </location>
</feature>
<dbReference type="PANTHER" id="PTHR24027:SF438">
    <property type="entry name" value="CADHERIN 23"/>
    <property type="match status" value="1"/>
</dbReference>
<evidence type="ECO:0000313" key="21">
    <source>
        <dbReference type="Proteomes" id="UP000198287"/>
    </source>
</evidence>
<feature type="domain" description="Cadherin" evidence="19">
    <location>
        <begin position="354"/>
        <end position="476"/>
    </location>
</feature>
<dbReference type="GO" id="GO:0008013">
    <property type="term" value="F:beta-catenin binding"/>
    <property type="evidence" value="ECO:0007669"/>
    <property type="project" value="TreeGrafter"/>
</dbReference>
<dbReference type="Gene3D" id="2.60.40.60">
    <property type="entry name" value="Cadherins"/>
    <property type="match status" value="28"/>
</dbReference>
<evidence type="ECO:0000256" key="8">
    <source>
        <dbReference type="ARBA" id="ARBA00022889"/>
    </source>
</evidence>
<keyword evidence="11" id="KW-1015">Disulfide bond</keyword>
<dbReference type="Gene3D" id="4.10.900.10">
    <property type="entry name" value="TCF3-CBD (Catenin binding domain)"/>
    <property type="match status" value="1"/>
</dbReference>
<evidence type="ECO:0000256" key="5">
    <source>
        <dbReference type="ARBA" id="ARBA00022729"/>
    </source>
</evidence>
<evidence type="ECO:0000256" key="12">
    <source>
        <dbReference type="ARBA" id="ARBA00023180"/>
    </source>
</evidence>
<dbReference type="CDD" id="cd11304">
    <property type="entry name" value="Cadherin_repeat"/>
    <property type="match status" value="27"/>
</dbReference>
<feature type="domain" description="Cadherin" evidence="19">
    <location>
        <begin position="1725"/>
        <end position="1828"/>
    </location>
</feature>
<dbReference type="OrthoDB" id="6252479at2759"/>
<dbReference type="FunFam" id="2.60.40.60:FF:000116">
    <property type="entry name" value="Dachsous cadherin-related 2"/>
    <property type="match status" value="1"/>
</dbReference>
<feature type="domain" description="Cadherin" evidence="19">
    <location>
        <begin position="2479"/>
        <end position="2579"/>
    </location>
</feature>
<feature type="compositionally biased region" description="Low complexity" evidence="16">
    <location>
        <begin position="3476"/>
        <end position="3485"/>
    </location>
</feature>
<evidence type="ECO:0000259" key="19">
    <source>
        <dbReference type="PROSITE" id="PS50268"/>
    </source>
</evidence>
<feature type="domain" description="Cadherin" evidence="19">
    <location>
        <begin position="2902"/>
        <end position="3004"/>
    </location>
</feature>
<sequence>MDPPTTCFFLCSHPSIHPSLFSLLVVLSLSKSLSGGEEQQEVEELTMRTHYPIPRHLIYNSGSLIALLLPQILLLSALSSSDEARLRCRYGTDDASPIHFLPLAVTILFVGLVPSSGGEVIQEFEISEGVPVGTSIGFIGKPVPGSSHPPPPPPYLIVPSPGSAVDSDLNIDQSNGEILTRIQLDRETRDSYSLVAIPLSGENIRVIIRVKDENDHSPEFPRSFMTVEFPENTPRDVKRTLQPARDKDLENYNTQRYTISAGNVNNAFRLSSHRERDGVLYLDLQVNGFLDRETTPSYSLLIEAFDGGVPPLKGQMTINITISDQNDNAPIWQFPRVSTSEIYASSDSEDITLNQSRYFGTVPENASIGTGVLQVFATDIDDGLNGQVSYSINRRQTDKDSVFRIDRNTGMIYVNGPLDFETKEAYELVVVARDSGIQPLETTVFVTIRVLDLNDNQMEINVSFFSGESDDSPPKVSEKAQVGEFVARISIIDPDTKQEYNNVSISLEGGDSYFGLETVNSAVYLVVGSKKLDREIKPSFTLMVVAKDKSNPYLNASTKFTIYVEDDNDSAPTFEVEEYHASVLEMAEPGSVVIQVKARDEDSGDNAQILYELVSTPETHNWFEINEETGVITTKSHVDCEIDPTPIITVLAKDSGKPPLTGSATVVVHLIDTNDTPIFNQGFYNASVLETAPYGTCLLKVSASDPDCGINAELSYNVLESVPSELPFSVNSKSGEICVSGPLDYEKKHVYQILVSASDTGGLSSTAVVNIQLLDENDNVPIFYPRSFSVTVKEGSLPSSPIVAVAATDSDSSKFGHITYSFVEGNEEGLFSINKISGEISMVRESFKSRKIYRLRVTARDGDNQMADQNAEVTVHMLGSNSQAPIFQRQRYVFSVPEDLNVQSSVGAVSASGASGSGRVRYSIVSGDSKAYFTIDQYTGNIKVASKLDHEEHPRFFLNVQAKLDQHEVISYCQVEVRVSDTNDNNPRFEATEIKIWIPETAEVGSIVYVAQAFDEDSGENGDVTYTLVQNPFGMFKIDKFRGLLTLQRPLDYETMKEFGIVIKARDNGSPAKSSESLTVHVEVQDANDNAPVWFKKRYTFMVKEKSSSGTFVGRLTKQDKNQNGAIKFQMQPPSDDFQIDADSGIISTTTTLYRNITKHELTIIAYNQIPTMVKAEFYVVVHVVDVASRLTLQISDDNDIMQYHVNVTESLPLNTEITQVIALDEDFGNNARVSYKVEESALQNVVGVFPSTGIIYLKELIDREVQDEFIVKIIATDHGIPALSSTATVHIKVLDENDNSPKFEREIFKFTMRENNEPGIVIGHVTAHDRDTGENSAIRYFLQPQHPDFVIDDTKGTITAKSSLDREKQSMHELQAVAIDQGNPPQQSEVIVQVMLSDDNDNDPLIVEPDQDSITIRERLPVGTEVVTIVATDSDEGKNAKISYHLSNDYFEIDKDTGVLRTKRILSRSSKTFYNLQIRARDHGSPSRESIRDYRVEVVDSTDRRSESLFVPSKLRFKVYENATVGYTVGKIPVSADQTYGKPQVYYRIFGGENHESFDIHATTGALLVANKLNYEKVPHFIIKVKATLQTPYSFSEATVSVEVDVLDVNDERPQFAEDPTIFIVSENTLVGSPVWNFVAVDNDPGLNGVVHYGIFHQEPQQKFRINMLTGTLYLQSPLDYEACSSYILVVTATDQAIQVEDRLNSSVTVNIVVQDENDNSPVFSSPSSVEIYELEPLKAEFHTVIAKDLDSLKYGQVSYKIVSGNDEGIFNLHQDNGRLSLSKALKRDVKRYSLNISAFDHGSPPNVVSQVLSISVKADKSHAPRFSHQKYDAKIMENCAIGTQVVTVSTGDSDRNSTIYVILEGQGDGKFAIHPTTGKITVVEFIDRETRSEYSLVVYLQDAKQLYVYDTTIVQIHVLDDNDNSPNFHDSCADLTVPENNELGIIHVFTAEDPDVGKNGEVTFTIAAGNVESMFNVDLHSGKLTGRPLDRERRSQYNLIIVAQDQGSPSKKSTCNITIHVDDENDSPIVFAPPTKSEELLLLRSVSHPSFQQESQSGQSMYSASIPENVPIGTTVLKAQANDADVGVNSIIKYSLNNESHWHFTINNSTGAILTAGTLDREKISSYVFEVAATDGGLYDSRSSTASVHLTITDYNDNRPKFKNNPMVVKIPPLSKPGHNVIQVVATDADEGINAELTYSLESSEQDFSINPQTGHVTSVKSMGSERRVFHLKVIAKDHGTPSLSSTALLVINVGDVDSQNSLKFQENSYEITLLENFAAGKEVLKVMALRNDGRKSSIEYAIVGGNEDDAFEIMSSSGVIRVKDSTRLDRERQPEFKLVISGKTEGSQSQFAHTVVKITLSDVNDNFPHFTQESYIASVWEGNTKGTFVTQVTATDNDEGANANIVYHIIDGNRDNAFLIEPPFSGIVKTNIVLDREILDEYRLTIIATDEGSPQMTGTCYLHVNVIDIQDQSPVFPPHSVIAVKESAPVGTLITTMVANDVDTNPTLVYDFMDQGNPEGMFSIGKYTGRVTLIKSLDFESVKTHTARIQVSDTVHTAHTTLTVNVLDDNDHRPQFSKNVYRVIVSEGAKIGGRVGHVNATDKDSSVNGEIKYSLRATKGHKTSTRFLRIDENSGVIYLNSTVSYHRDKPFSQLIVVATDKGKPSLSSEATLWIEVRPSQSHILKFSQSKHRAVINQNAKPGSTVTQLSVERTDQLVKGLHYHYSIVSGNDGDYFSVNSHSGQVVLAKPLDKNSPTLFTLVISADCVNLEQCSSFTDLTVEVISHSQSGPMFDKLNYKVTVNEGKPVGTILLKLHASDSKSNGTVYYEITSGNDDNIVELNRKSGVLILKKNLDFDQSNNNYRIVVRAIEQQDNFQKSWNFTMVDISIDDENDNEPKFLFPTYVGVVGENEPIGTTVFTVKATDGDKGIYGKLQYSILDGDGKDKFSIASSTGIVTTNAAFDYESKSRYYLIVRANDIGGKSSTAKLQIEIESKDEFVPQFIQKNYKFDVPRNAMPGHIIGRVEAIDQDRGPDGLLTYHLLKQNSNFAVNASNGYLILKTVPTSNINTTLAIVASSGRNGSKSSQTSVEAVLGEALQELEVATSSTTDWVLGILVATLLLLFVICAIFLLMHMKNKRQSKKGKSEGFNSNFDTLDYAANTTMRIGGNKQDSIYGSHYGNIMDLRNNDRRRMNNAISELSDQSNSASSGRGSAEDGEEVEDEEICMINEGTLVQQRLRGGAGGMEQDDDDDDNASQSSAKNTQEYLARLGIRPNITEDGGLAHNKDNNLHLYDDKNLGVDISALIYSQISQISDDLNHHSILEDNKSNSSVTYKNVPQPSVTGSLSSIVHNEEELAGSYNWDYLLDWGPQYQPLAHVFSEIAHLKEGSNRSEPTYCGILSTVTNNISSSSSDKGSSHQNFGGGSAGGGGGSVKGGRGGGGNIPTRTGPLPPLPILPRSPIPNVMSFASGPISPSFSPALSPLANRSPSISPLGNVTSNKIRPSQIHQNYRSDSDLSM</sequence>
<dbReference type="GO" id="GO:0005509">
    <property type="term" value="F:calcium ion binding"/>
    <property type="evidence" value="ECO:0007669"/>
    <property type="project" value="UniProtKB-UniRule"/>
</dbReference>
<evidence type="ECO:0000256" key="9">
    <source>
        <dbReference type="ARBA" id="ARBA00022989"/>
    </source>
</evidence>
<feature type="domain" description="Cadherin" evidence="19">
    <location>
        <begin position="2165"/>
        <end position="2267"/>
    </location>
</feature>
<dbReference type="FunFam" id="2.60.40.60:FF:000007">
    <property type="entry name" value="Protocadherin alpha 2"/>
    <property type="match status" value="1"/>
</dbReference>
<proteinExistence type="predicted"/>
<dbReference type="FunFam" id="2.60.40.60:FF:000081">
    <property type="entry name" value="protocadherin Fat 4"/>
    <property type="match status" value="1"/>
</dbReference>
<evidence type="ECO:0000256" key="3">
    <source>
        <dbReference type="ARBA" id="ARBA00022536"/>
    </source>
</evidence>
<feature type="domain" description="Cadherin" evidence="19">
    <location>
        <begin position="888"/>
        <end position="989"/>
    </location>
</feature>
<evidence type="ECO:0000313" key="20">
    <source>
        <dbReference type="EMBL" id="OXA53069.1"/>
    </source>
</evidence>
<feature type="domain" description="Cadherin" evidence="19">
    <location>
        <begin position="2374"/>
        <end position="2479"/>
    </location>
</feature>
<evidence type="ECO:0000256" key="16">
    <source>
        <dbReference type="SAM" id="MobiDB-lite"/>
    </source>
</evidence>
<feature type="domain" description="Cadherin" evidence="19">
    <location>
        <begin position="1095"/>
        <end position="1215"/>
    </location>
</feature>
<feature type="compositionally biased region" description="Polar residues" evidence="16">
    <location>
        <begin position="3199"/>
        <end position="3212"/>
    </location>
</feature>
<reference evidence="20 21" key="1">
    <citation type="submission" date="2015-12" db="EMBL/GenBank/DDBJ databases">
        <title>The genome of Folsomia candida.</title>
        <authorList>
            <person name="Faddeeva A."/>
            <person name="Derks M.F."/>
            <person name="Anvar Y."/>
            <person name="Smit S."/>
            <person name="Van Straalen N."/>
            <person name="Roelofs D."/>
        </authorList>
    </citation>
    <scope>NUCLEOTIDE SEQUENCE [LARGE SCALE GENOMIC DNA]</scope>
    <source>
        <strain evidence="20 21">VU population</strain>
        <tissue evidence="20">Whole body</tissue>
    </source>
</reference>
<dbReference type="GO" id="GO:0007156">
    <property type="term" value="P:homophilic cell adhesion via plasma membrane adhesion molecules"/>
    <property type="evidence" value="ECO:0007669"/>
    <property type="project" value="InterPro"/>
</dbReference>
<feature type="domain" description="Cadherin" evidence="19">
    <location>
        <begin position="1938"/>
        <end position="2037"/>
    </location>
</feature>
<keyword evidence="4 14" id="KW-0812">Transmembrane</keyword>
<evidence type="ECO:0000256" key="2">
    <source>
        <dbReference type="ARBA" id="ARBA00022475"/>
    </source>
</evidence>
<dbReference type="FunFam" id="2.60.40.60:FF:000080">
    <property type="entry name" value="FAT atypical cadherin 1"/>
    <property type="match status" value="1"/>
</dbReference>
<feature type="domain" description="Cadherin" evidence="19">
    <location>
        <begin position="2580"/>
        <end position="2689"/>
    </location>
</feature>
<keyword evidence="5 18" id="KW-0732">Signal</keyword>
<dbReference type="GO" id="GO:0001736">
    <property type="term" value="P:establishment of planar polarity"/>
    <property type="evidence" value="ECO:0007669"/>
    <property type="project" value="UniProtKB-ARBA"/>
</dbReference>
<feature type="domain" description="Cadherin" evidence="19">
    <location>
        <begin position="476"/>
        <end position="574"/>
    </location>
</feature>
<evidence type="ECO:0000256" key="1">
    <source>
        <dbReference type="ARBA" id="ARBA00004251"/>
    </source>
</evidence>
<evidence type="ECO:0000256" key="13">
    <source>
        <dbReference type="PROSITE-ProRule" id="PRU00043"/>
    </source>
</evidence>
<comment type="subcellular location">
    <subcellularLocation>
        <location evidence="1 14">Cell membrane</location>
        <topology evidence="1 14">Single-pass type I membrane protein</topology>
    </subcellularLocation>
</comment>
<comment type="function">
    <text evidence="15">Cadherins are calcium-dependent cell adhesion proteins.</text>
</comment>
<dbReference type="Proteomes" id="UP000198287">
    <property type="component" value="Unassembled WGS sequence"/>
</dbReference>
<evidence type="ECO:0000256" key="11">
    <source>
        <dbReference type="ARBA" id="ARBA00023157"/>
    </source>
</evidence>
<keyword evidence="6" id="KW-0677">Repeat</keyword>
<dbReference type="FunFam" id="2.60.40.60:FF:000039">
    <property type="entry name" value="FAT atypical cadherin 3"/>
    <property type="match status" value="1"/>
</dbReference>
<keyword evidence="21" id="KW-1185">Reference proteome</keyword>
<feature type="domain" description="Cadherin" evidence="19">
    <location>
        <begin position="1409"/>
        <end position="1511"/>
    </location>
</feature>
<dbReference type="PRINTS" id="PR00205">
    <property type="entry name" value="CADHERIN"/>
</dbReference>
<keyword evidence="7 13" id="KW-0106">Calcium</keyword>
<feature type="signal peptide" evidence="18">
    <location>
        <begin position="1"/>
        <end position="35"/>
    </location>
</feature>
<feature type="domain" description="Cadherin" evidence="19">
    <location>
        <begin position="221"/>
        <end position="332"/>
    </location>
</feature>
<dbReference type="InterPro" id="IPR000233">
    <property type="entry name" value="Cadherin_Y-type_LIR"/>
</dbReference>
<dbReference type="InterPro" id="IPR002126">
    <property type="entry name" value="Cadherin-like_dom"/>
</dbReference>
<dbReference type="OMA" id="STCQIRI"/>
<evidence type="ECO:0000256" key="4">
    <source>
        <dbReference type="ARBA" id="ARBA00022692"/>
    </source>
</evidence>
<dbReference type="Pfam" id="PF01049">
    <property type="entry name" value="CADH_Y-type_LIR"/>
    <property type="match status" value="1"/>
</dbReference>
<dbReference type="GO" id="GO:0008104">
    <property type="term" value="P:intracellular protein localization"/>
    <property type="evidence" value="ECO:0007669"/>
    <property type="project" value="UniProtKB-ARBA"/>
</dbReference>
<dbReference type="FunFam" id="2.60.40.60:FF:000020">
    <property type="entry name" value="Dachsous cadherin-related 1b"/>
    <property type="match status" value="9"/>
</dbReference>
<keyword evidence="12" id="KW-0325">Glycoprotein</keyword>
<keyword evidence="2" id="KW-1003">Cell membrane</keyword>
<feature type="domain" description="Cadherin" evidence="19">
    <location>
        <begin position="1512"/>
        <end position="1617"/>
    </location>
</feature>
<dbReference type="InterPro" id="IPR020894">
    <property type="entry name" value="Cadherin_CS"/>
</dbReference>
<dbReference type="FunFam" id="2.60.40.60:FF:000140">
    <property type="entry name" value="Dachsous cadherin-related 1"/>
    <property type="match status" value="1"/>
</dbReference>
<dbReference type="GO" id="GO:0048731">
    <property type="term" value="P:system development"/>
    <property type="evidence" value="ECO:0007669"/>
    <property type="project" value="UniProtKB-ARBA"/>
</dbReference>
<keyword evidence="3" id="KW-0245">EGF-like domain</keyword>
<feature type="transmembrane region" description="Helical" evidence="17">
    <location>
        <begin position="3112"/>
        <end position="3134"/>
    </location>
</feature>
<dbReference type="GO" id="GO:0016477">
    <property type="term" value="P:cell migration"/>
    <property type="evidence" value="ECO:0007669"/>
    <property type="project" value="TreeGrafter"/>
</dbReference>
<feature type="compositionally biased region" description="Gly residues" evidence="16">
    <location>
        <begin position="3422"/>
        <end position="3443"/>
    </location>
</feature>
<evidence type="ECO:0000256" key="18">
    <source>
        <dbReference type="SAM" id="SignalP"/>
    </source>
</evidence>
<dbReference type="FunFam" id="2.60.40.60:FF:000033">
    <property type="entry name" value="FAT atypical cadherin 1"/>
    <property type="match status" value="1"/>
</dbReference>
<feature type="domain" description="Cadherin" evidence="19">
    <location>
        <begin position="575"/>
        <end position="679"/>
    </location>
</feature>
<dbReference type="InterPro" id="IPR015919">
    <property type="entry name" value="Cadherin-like_sf"/>
</dbReference>
<dbReference type="PROSITE" id="PS50268">
    <property type="entry name" value="CADHERIN_2"/>
    <property type="match status" value="28"/>
</dbReference>
<dbReference type="InterPro" id="IPR039808">
    <property type="entry name" value="Cadherin"/>
</dbReference>
<dbReference type="FunFam" id="2.60.40.60:FF:000058">
    <property type="entry name" value="FAT atypical cadherin 3"/>
    <property type="match status" value="1"/>
</dbReference>
<dbReference type="EMBL" id="LNIX01000006">
    <property type="protein sequence ID" value="OXA53069.1"/>
    <property type="molecule type" value="Genomic_DNA"/>
</dbReference>
<feature type="domain" description="Cadherin" evidence="19">
    <location>
        <begin position="990"/>
        <end position="1094"/>
    </location>
</feature>
<protein>
    <submittedName>
        <fullName evidence="20">Protein dachsous</fullName>
    </submittedName>
</protein>
<keyword evidence="10 17" id="KW-0472">Membrane</keyword>
<feature type="compositionally biased region" description="Polar residues" evidence="16">
    <location>
        <begin position="3487"/>
        <end position="3510"/>
    </location>
</feature>
<dbReference type="PROSITE" id="PS00232">
    <property type="entry name" value="CADHERIN_1"/>
    <property type="match status" value="10"/>
</dbReference>
<feature type="domain" description="Cadherin" evidence="19">
    <location>
        <begin position="3005"/>
        <end position="3059"/>
    </location>
</feature>
<keyword evidence="8 14" id="KW-0130">Cell adhesion</keyword>
<dbReference type="PANTHER" id="PTHR24027">
    <property type="entry name" value="CADHERIN-23"/>
    <property type="match status" value="1"/>
</dbReference>
<feature type="domain" description="Cadherin" evidence="19">
    <location>
        <begin position="680"/>
        <end position="783"/>
    </location>
</feature>
<evidence type="ECO:0000256" key="15">
    <source>
        <dbReference type="RuleBase" id="RU004357"/>
    </source>
</evidence>
<keyword evidence="9 17" id="KW-1133">Transmembrane helix</keyword>
<feature type="region of interest" description="Disordered" evidence="16">
    <location>
        <begin position="3241"/>
        <end position="3261"/>
    </location>
</feature>
<name>A0A226E6K0_FOLCA</name>
<dbReference type="Pfam" id="PF00028">
    <property type="entry name" value="Cadherin"/>
    <property type="match status" value="26"/>
</dbReference>
<evidence type="ECO:0000256" key="10">
    <source>
        <dbReference type="ARBA" id="ARBA00023136"/>
    </source>
</evidence>
<feature type="domain" description="Cadherin" evidence="19">
    <location>
        <begin position="1200"/>
        <end position="1304"/>
    </location>
</feature>
<dbReference type="SMART" id="SM00112">
    <property type="entry name" value="CA"/>
    <property type="match status" value="28"/>
</dbReference>
<gene>
    <name evidence="20" type="ORF">Fcan01_12621</name>
</gene>
<dbReference type="GO" id="GO:0045296">
    <property type="term" value="F:cadherin binding"/>
    <property type="evidence" value="ECO:0007669"/>
    <property type="project" value="TreeGrafter"/>
</dbReference>
<dbReference type="STRING" id="158441.A0A226E6K0"/>
<comment type="caution">
    <text evidence="20">The sequence shown here is derived from an EMBL/GenBank/DDBJ whole genome shotgun (WGS) entry which is preliminary data.</text>
</comment>
<organism evidence="20 21">
    <name type="scientific">Folsomia candida</name>
    <name type="common">Springtail</name>
    <dbReference type="NCBI Taxonomy" id="158441"/>
    <lineage>
        <taxon>Eukaryota</taxon>
        <taxon>Metazoa</taxon>
        <taxon>Ecdysozoa</taxon>
        <taxon>Arthropoda</taxon>
        <taxon>Hexapoda</taxon>
        <taxon>Collembola</taxon>
        <taxon>Entomobryomorpha</taxon>
        <taxon>Isotomoidea</taxon>
        <taxon>Isotomidae</taxon>
        <taxon>Proisotominae</taxon>
        <taxon>Folsomia</taxon>
    </lineage>
</organism>
<dbReference type="GO" id="GO:0016342">
    <property type="term" value="C:catenin complex"/>
    <property type="evidence" value="ECO:0007669"/>
    <property type="project" value="TreeGrafter"/>
</dbReference>
<dbReference type="GO" id="GO:0007163">
    <property type="term" value="P:establishment or maintenance of cell polarity"/>
    <property type="evidence" value="ECO:0007669"/>
    <property type="project" value="UniProtKB-ARBA"/>
</dbReference>
<feature type="domain" description="Cadherin" evidence="19">
    <location>
        <begin position="2060"/>
        <end position="2164"/>
    </location>
</feature>
<feature type="region of interest" description="Disordered" evidence="16">
    <location>
        <begin position="3408"/>
        <end position="3458"/>
    </location>
</feature>
<feature type="domain" description="Cadherin" evidence="19">
    <location>
        <begin position="2796"/>
        <end position="2901"/>
    </location>
</feature>
<dbReference type="InterPro" id="IPR027397">
    <property type="entry name" value="Catenin-bd_sf"/>
</dbReference>
<feature type="domain" description="Cadherin" evidence="19">
    <location>
        <begin position="1305"/>
        <end position="1407"/>
    </location>
</feature>
<evidence type="ECO:0000256" key="17">
    <source>
        <dbReference type="SAM" id="Phobius"/>
    </source>
</evidence>
<evidence type="ECO:0000256" key="6">
    <source>
        <dbReference type="ARBA" id="ARBA00022737"/>
    </source>
</evidence>
<feature type="domain" description="Cadherin" evidence="19">
    <location>
        <begin position="1618"/>
        <end position="1725"/>
    </location>
</feature>
<feature type="domain" description="Cadherin" evidence="19">
    <location>
        <begin position="118"/>
        <end position="220"/>
    </location>
</feature>
<feature type="region of interest" description="Disordered" evidence="16">
    <location>
        <begin position="3199"/>
        <end position="3222"/>
    </location>
</feature>
<feature type="domain" description="Cadherin" evidence="19">
    <location>
        <begin position="2690"/>
        <end position="2795"/>
    </location>
</feature>
<feature type="chain" id="PRO_5012533597" evidence="18">
    <location>
        <begin position="36"/>
        <end position="3519"/>
    </location>
</feature>
<dbReference type="GO" id="GO:0009887">
    <property type="term" value="P:animal organ morphogenesis"/>
    <property type="evidence" value="ECO:0007669"/>
    <property type="project" value="UniProtKB-ARBA"/>
</dbReference>
<evidence type="ECO:0000256" key="7">
    <source>
        <dbReference type="ARBA" id="ARBA00022837"/>
    </source>
</evidence>
<feature type="domain" description="Cadherin" evidence="19">
    <location>
        <begin position="784"/>
        <end position="887"/>
    </location>
</feature>
<dbReference type="FunFam" id="2.60.40.60:FF:000134">
    <property type="entry name" value="protocadherin Fat 4"/>
    <property type="match status" value="1"/>
</dbReference>
<evidence type="ECO:0000256" key="14">
    <source>
        <dbReference type="RuleBase" id="RU003318"/>
    </source>
</evidence>
<dbReference type="GO" id="GO:0048589">
    <property type="term" value="P:developmental growth"/>
    <property type="evidence" value="ECO:0007669"/>
    <property type="project" value="UniProtKB-ARBA"/>
</dbReference>